<feature type="domain" description="BRCT" evidence="1">
    <location>
        <begin position="1"/>
        <end position="67"/>
    </location>
</feature>
<evidence type="ECO:0000313" key="3">
    <source>
        <dbReference type="Proteomes" id="UP000729913"/>
    </source>
</evidence>
<gene>
    <name evidence="2" type="ORF">G9C98_001980</name>
</gene>
<dbReference type="OrthoDB" id="342264at2759"/>
<keyword evidence="3" id="KW-1185">Reference proteome</keyword>
<proteinExistence type="predicted"/>
<protein>
    <recommendedName>
        <fullName evidence="1">BRCT domain-containing protein</fullName>
    </recommendedName>
</protein>
<reference evidence="2" key="1">
    <citation type="submission" date="2020-03" db="EMBL/GenBank/DDBJ databases">
        <authorList>
            <person name="Chebbi M.A."/>
            <person name="Drezen J.M."/>
        </authorList>
    </citation>
    <scope>NUCLEOTIDE SEQUENCE</scope>
    <source>
        <tissue evidence="2">Whole body</tissue>
    </source>
</reference>
<accession>A0A8J5R3S5</accession>
<comment type="caution">
    <text evidence="2">The sequence shown here is derived from an EMBL/GenBank/DDBJ whole genome shotgun (WGS) entry which is preliminary data.</text>
</comment>
<dbReference type="EMBL" id="JAAOIC020000019">
    <property type="protein sequence ID" value="KAG8040992.1"/>
    <property type="molecule type" value="Genomic_DNA"/>
</dbReference>
<dbReference type="Proteomes" id="UP000729913">
    <property type="component" value="Unassembled WGS sequence"/>
</dbReference>
<evidence type="ECO:0000259" key="1">
    <source>
        <dbReference type="PROSITE" id="PS50172"/>
    </source>
</evidence>
<evidence type="ECO:0000313" key="2">
    <source>
        <dbReference type="EMBL" id="KAG8040992.1"/>
    </source>
</evidence>
<dbReference type="PROSITE" id="PS50172">
    <property type="entry name" value="BRCT"/>
    <property type="match status" value="1"/>
</dbReference>
<dbReference type="InterPro" id="IPR001357">
    <property type="entry name" value="BRCT_dom"/>
</dbReference>
<name>A0A8J5R3S5_9HYME</name>
<organism evidence="2 3">
    <name type="scientific">Cotesia typhae</name>
    <dbReference type="NCBI Taxonomy" id="2053667"/>
    <lineage>
        <taxon>Eukaryota</taxon>
        <taxon>Metazoa</taxon>
        <taxon>Ecdysozoa</taxon>
        <taxon>Arthropoda</taxon>
        <taxon>Hexapoda</taxon>
        <taxon>Insecta</taxon>
        <taxon>Pterygota</taxon>
        <taxon>Neoptera</taxon>
        <taxon>Endopterygota</taxon>
        <taxon>Hymenoptera</taxon>
        <taxon>Apocrita</taxon>
        <taxon>Ichneumonoidea</taxon>
        <taxon>Braconidae</taxon>
        <taxon>Microgastrinae</taxon>
        <taxon>Cotesia</taxon>
    </lineage>
</organism>
<sequence>MNLIQIAGGVVFKYVSKNLKPPAIIVTCSKDEKKVQNLMKKKPNYFERVVTLSFITDCIIKQEIISE</sequence>
<dbReference type="Pfam" id="PF16589">
    <property type="entry name" value="BRCT_2"/>
    <property type="match status" value="1"/>
</dbReference>
<dbReference type="AlphaFoldDB" id="A0A8J5R3S5"/>
<reference evidence="2" key="2">
    <citation type="submission" date="2021-04" db="EMBL/GenBank/DDBJ databases">
        <title>Genome-wide patterns of bracovirus chromosomal integration into multiple host tissues during parasitism.</title>
        <authorList>
            <person name="Chebbi M.A.C."/>
        </authorList>
    </citation>
    <scope>NUCLEOTIDE SEQUENCE</scope>
    <source>
        <tissue evidence="2">Whole body</tissue>
    </source>
</reference>